<gene>
    <name evidence="1" type="ORF">NZNM25_04370</name>
</gene>
<dbReference type="AlphaFoldDB" id="A0A2S2KPQ7"/>
<keyword evidence="2" id="KW-1185">Reference proteome</keyword>
<proteinExistence type="predicted"/>
<dbReference type="Proteomes" id="UP000245829">
    <property type="component" value="Unassembled WGS sequence"/>
</dbReference>
<name>A0A2S2KPQ7_9ARCH</name>
<dbReference type="EMBL" id="BGKI01000002">
    <property type="protein sequence ID" value="GBH33646.1"/>
    <property type="molecule type" value="Genomic_DNA"/>
</dbReference>
<accession>A0A2S2KPQ7</accession>
<comment type="caution">
    <text evidence="1">The sequence shown here is derived from an EMBL/GenBank/DDBJ whole genome shotgun (WGS) entry which is preliminary data.</text>
</comment>
<evidence type="ECO:0000313" key="1">
    <source>
        <dbReference type="EMBL" id="GBH33646.1"/>
    </source>
</evidence>
<protein>
    <submittedName>
        <fullName evidence="1">Uncharacterized protein</fullName>
    </submittedName>
</protein>
<sequence>MCGKNKRMWNKKTKMKYQCTKCSFQWEGTSYTFDNVRVHEKTHLPKNENISVRCKVCNTLKITKGLINSNGGWECKMCGNLINAQGHVITS</sequence>
<evidence type="ECO:0000313" key="2">
    <source>
        <dbReference type="Proteomes" id="UP000245829"/>
    </source>
</evidence>
<reference evidence="1 2" key="1">
    <citation type="submission" date="2018-05" db="EMBL/GenBank/DDBJ databases">
        <title>genome sequencing of Nitrosopumilus sp. NM25.</title>
        <authorList>
            <person name="Mori K."/>
            <person name="Nakagawa T."/>
        </authorList>
    </citation>
    <scope>NUCLEOTIDE SEQUENCE [LARGE SCALE GENOMIC DNA]</scope>
    <source>
        <strain evidence="1 2">NM25</strain>
    </source>
</reference>
<organism evidence="1 2">
    <name type="scientific">Nitrosopumilus zosterae</name>
    <dbReference type="NCBI Taxonomy" id="718286"/>
    <lineage>
        <taxon>Archaea</taxon>
        <taxon>Nitrososphaerota</taxon>
        <taxon>Nitrososphaeria</taxon>
        <taxon>Nitrosopumilales</taxon>
        <taxon>Nitrosopumilaceae</taxon>
        <taxon>Nitrosopumilus</taxon>
    </lineage>
</organism>